<keyword evidence="3" id="KW-1185">Reference proteome</keyword>
<keyword evidence="1" id="KW-0812">Transmembrane</keyword>
<dbReference type="OrthoDB" id="5654021at2"/>
<dbReference type="AlphaFoldDB" id="A0A0J0YQM9"/>
<dbReference type="Proteomes" id="UP000036027">
    <property type="component" value="Unassembled WGS sequence"/>
</dbReference>
<keyword evidence="1" id="KW-0472">Membrane</keyword>
<proteinExistence type="predicted"/>
<dbReference type="STRING" id="1470200.PL75_08460"/>
<protein>
    <submittedName>
        <fullName evidence="2">Nodulation efficiency NfeD family protein</fullName>
    </submittedName>
</protein>
<comment type="caution">
    <text evidence="2">The sequence shown here is derived from an EMBL/GenBank/DDBJ whole genome shotgun (WGS) entry which is preliminary data.</text>
</comment>
<evidence type="ECO:0000313" key="3">
    <source>
        <dbReference type="Proteomes" id="UP000036027"/>
    </source>
</evidence>
<keyword evidence="1" id="KW-1133">Transmembrane helix</keyword>
<sequence>MLTWFIAAALILIFELFVGTIYLLVVSAALFGAGLAELLFANTSISVLTAAILSGIGIWWVRGWIRRKRRSPEIETARSDLDVGQTVRILRHLHTNRYEVFYRGTQWQAEAVNEHTVSAAQTGTITGKNGNILLIQLHPTH</sequence>
<dbReference type="RefSeq" id="WP_047761493.1">
    <property type="nucleotide sequence ID" value="NZ_CP091510.1"/>
</dbReference>
<reference evidence="2 3" key="1">
    <citation type="submission" date="2014-11" db="EMBL/GenBank/DDBJ databases">
        <title>Genome of a novel goose pathogen.</title>
        <authorList>
            <person name="Hansen C.M."/>
            <person name="Hueffer K."/>
            <person name="Choi S.C."/>
        </authorList>
    </citation>
    <scope>NUCLEOTIDE SEQUENCE [LARGE SCALE GENOMIC DNA]</scope>
    <source>
        <strain evidence="2 3">KH1503</strain>
    </source>
</reference>
<evidence type="ECO:0000313" key="2">
    <source>
        <dbReference type="EMBL" id="KLT72417.1"/>
    </source>
</evidence>
<gene>
    <name evidence="2" type="ORF">PL75_08460</name>
</gene>
<organism evidence="2 3">
    <name type="scientific">Neisseria arctica</name>
    <dbReference type="NCBI Taxonomy" id="1470200"/>
    <lineage>
        <taxon>Bacteria</taxon>
        <taxon>Pseudomonadati</taxon>
        <taxon>Pseudomonadota</taxon>
        <taxon>Betaproteobacteria</taxon>
        <taxon>Neisseriales</taxon>
        <taxon>Neisseriaceae</taxon>
        <taxon>Neisseria</taxon>
    </lineage>
</organism>
<feature type="transmembrane region" description="Helical" evidence="1">
    <location>
        <begin position="7"/>
        <end position="33"/>
    </location>
</feature>
<feature type="transmembrane region" description="Helical" evidence="1">
    <location>
        <begin position="39"/>
        <end position="61"/>
    </location>
</feature>
<dbReference type="PATRIC" id="fig|1470200.3.peg.618"/>
<accession>A0A0J0YQM9</accession>
<dbReference type="EMBL" id="JTDO01000013">
    <property type="protein sequence ID" value="KLT72417.1"/>
    <property type="molecule type" value="Genomic_DNA"/>
</dbReference>
<name>A0A0J0YQM9_9NEIS</name>
<evidence type="ECO:0000256" key="1">
    <source>
        <dbReference type="SAM" id="Phobius"/>
    </source>
</evidence>